<feature type="site" description="Positions MEP for the nucleophilic attack" evidence="7">
    <location>
        <position position="142"/>
    </location>
</feature>
<dbReference type="Pfam" id="PF01128">
    <property type="entry name" value="IspD"/>
    <property type="match status" value="1"/>
</dbReference>
<name>A0A069ZYT8_CHLMR</name>
<dbReference type="InterPro" id="IPR029044">
    <property type="entry name" value="Nucleotide-diphossugar_trans"/>
</dbReference>
<keyword evidence="6 7" id="KW-0414">Isoprene biosynthesis</keyword>
<dbReference type="RefSeq" id="WP_010231427.1">
    <property type="nucleotide sequence ID" value="NZ_CP007217.1"/>
</dbReference>
<feature type="site" description="Transition state stabilizer" evidence="7">
    <location>
        <position position="24"/>
    </location>
</feature>
<evidence type="ECO:0000256" key="6">
    <source>
        <dbReference type="ARBA" id="ARBA00023229"/>
    </source>
</evidence>
<keyword evidence="4 7" id="KW-0808">Transferase</keyword>
<comment type="catalytic activity">
    <reaction evidence="1 7">
        <text>2-C-methyl-D-erythritol 4-phosphate + CTP + H(+) = 4-CDP-2-C-methyl-D-erythritol + diphosphate</text>
        <dbReference type="Rhea" id="RHEA:13429"/>
        <dbReference type="ChEBI" id="CHEBI:15378"/>
        <dbReference type="ChEBI" id="CHEBI:33019"/>
        <dbReference type="ChEBI" id="CHEBI:37563"/>
        <dbReference type="ChEBI" id="CHEBI:57823"/>
        <dbReference type="ChEBI" id="CHEBI:58262"/>
        <dbReference type="EC" id="2.7.7.60"/>
    </reaction>
</comment>
<evidence type="ECO:0000256" key="4">
    <source>
        <dbReference type="ARBA" id="ARBA00022679"/>
    </source>
</evidence>
<dbReference type="OMA" id="TPMLIHA"/>
<reference evidence="8 9" key="1">
    <citation type="submission" date="2014-02" db="EMBL/GenBank/DDBJ databases">
        <authorList>
            <person name="Chen C."/>
            <person name="Conrad T.A."/>
            <person name="Zhou Z."/>
            <person name="Lai Z."/>
            <person name="Zhong G."/>
        </authorList>
    </citation>
    <scope>NUCLEOTIDE SEQUENCE [LARGE SCALE GENOMIC DNA]</scope>
    <source>
        <strain evidence="8 9">Nigg3-28</strain>
    </source>
</reference>
<dbReference type="SMR" id="A0A069ZYT8"/>
<evidence type="ECO:0000256" key="1">
    <source>
        <dbReference type="ARBA" id="ARBA00001282"/>
    </source>
</evidence>
<dbReference type="KEGG" id="cmx:DNC_03780"/>
<evidence type="ECO:0000256" key="2">
    <source>
        <dbReference type="ARBA" id="ARBA00004787"/>
    </source>
</evidence>
<dbReference type="GO" id="GO:0050518">
    <property type="term" value="F:2-C-methyl-D-erythritol 4-phosphate cytidylyltransferase activity"/>
    <property type="evidence" value="ECO:0007669"/>
    <property type="project" value="UniProtKB-UniRule"/>
</dbReference>
<comment type="function">
    <text evidence="7">Catalyzes the formation of 4-diphosphocytidyl-2-C-methyl-D-erythritol from CTP and 2-C-methyl-D-erythritol 4-phosphate (MEP).</text>
</comment>
<dbReference type="InterPro" id="IPR050088">
    <property type="entry name" value="IspD/TarI_cytidylyltransf_bact"/>
</dbReference>
<comment type="pathway">
    <text evidence="2 7">Isoprenoid biosynthesis; isopentenyl diphosphate biosynthesis via DXP pathway; isopentenyl diphosphate from 1-deoxy-D-xylulose 5-phosphate: step 2/6.</text>
</comment>
<feature type="site" description="Positions MEP for the nucleophilic attack" evidence="7">
    <location>
        <position position="198"/>
    </location>
</feature>
<dbReference type="UniPathway" id="UPA00056">
    <property type="reaction ID" value="UER00093"/>
</dbReference>
<dbReference type="InterPro" id="IPR001228">
    <property type="entry name" value="IspD"/>
</dbReference>
<dbReference type="CDD" id="cd02516">
    <property type="entry name" value="CDP-ME_synthetase"/>
    <property type="match status" value="1"/>
</dbReference>
<dbReference type="PANTHER" id="PTHR32125">
    <property type="entry name" value="2-C-METHYL-D-ERYTHRITOL 4-PHOSPHATE CYTIDYLYLTRANSFERASE, CHLOROPLASTIC"/>
    <property type="match status" value="1"/>
</dbReference>
<evidence type="ECO:0000256" key="5">
    <source>
        <dbReference type="ARBA" id="ARBA00022695"/>
    </source>
</evidence>
<accession>A0A069ZYT8</accession>
<dbReference type="KEGG" id="cmg:NC81_03775"/>
<dbReference type="PATRIC" id="fig|243161.6.peg.800"/>
<dbReference type="NCBIfam" id="TIGR00453">
    <property type="entry name" value="ispD"/>
    <property type="match status" value="1"/>
</dbReference>
<evidence type="ECO:0000313" key="9">
    <source>
        <dbReference type="Proteomes" id="UP000260363"/>
    </source>
</evidence>
<dbReference type="PROSITE" id="PS01295">
    <property type="entry name" value="ISPD"/>
    <property type="match status" value="1"/>
</dbReference>
<protein>
    <recommendedName>
        <fullName evidence="7">2-C-methyl-D-erythritol 4-phosphate cytidylyltransferase</fullName>
        <ecNumber evidence="7">2.7.7.60</ecNumber>
    </recommendedName>
    <alternativeName>
        <fullName evidence="7">4-diphosphocytidyl-2C-methyl-D-erythritol synthase</fullName>
    </alternativeName>
    <alternativeName>
        <fullName evidence="7">MEP cytidylyltransferase</fullName>
        <shortName evidence="7">MCT</shortName>
    </alternativeName>
</protein>
<proteinExistence type="inferred from homology"/>
<dbReference type="GO" id="GO:0019288">
    <property type="term" value="P:isopentenyl diphosphate biosynthetic process, methylerythritol 4-phosphate pathway"/>
    <property type="evidence" value="ECO:0007669"/>
    <property type="project" value="UniProtKB-UniRule"/>
</dbReference>
<comment type="similarity">
    <text evidence="3 7">Belongs to the IspD/TarI cytidylyltransferase family. IspD subfamily.</text>
</comment>
<evidence type="ECO:0000256" key="3">
    <source>
        <dbReference type="ARBA" id="ARBA00009789"/>
    </source>
</evidence>
<dbReference type="KEGG" id="cmm:NC80_03750"/>
<dbReference type="Proteomes" id="UP000260363">
    <property type="component" value="Chromosome"/>
</dbReference>
<feature type="site" description="Transition state stabilizer" evidence="7">
    <location>
        <position position="17"/>
    </location>
</feature>
<dbReference type="AlphaFoldDB" id="A0A069ZYT8"/>
<dbReference type="STRING" id="83560.NC80_03750"/>
<dbReference type="Gene3D" id="3.90.550.10">
    <property type="entry name" value="Spore Coat Polysaccharide Biosynthesis Protein SpsA, Chain A"/>
    <property type="match status" value="1"/>
</dbReference>
<dbReference type="InterPro" id="IPR018294">
    <property type="entry name" value="ISPD_synthase_CS"/>
</dbReference>
<dbReference type="HAMAP" id="MF_00108">
    <property type="entry name" value="IspD"/>
    <property type="match status" value="1"/>
</dbReference>
<dbReference type="EC" id="2.7.7.60" evidence="7"/>
<sequence length="218" mass="23957">MNLSCSLVLLGGGRGERFNSPQPKQYTPLCGEPLILHALHSYQSLPFIQEIVVVCEEHYQELFSPYSVKFASPGALRQDSVFSGLQQVSLPWVCVHDGVRPFVYANEVSEVCSAALKTGAAALATSATYTIKSRTPVRTLDRDAVAVIHTPQCINTEILKEGLLLANMMDFTLSDDSEAAELLGIEPTLVFSNRVQMKITYPEDLLFAEALLSKAHIR</sequence>
<gene>
    <name evidence="7" type="primary">ispD</name>
    <name evidence="8" type="ORF">BD36_04000</name>
</gene>
<dbReference type="EMBL" id="CP007217">
    <property type="protein sequence ID" value="AJR10815.1"/>
    <property type="molecule type" value="Genomic_DNA"/>
</dbReference>
<dbReference type="PANTHER" id="PTHR32125:SF4">
    <property type="entry name" value="2-C-METHYL-D-ERYTHRITOL 4-PHOSPHATE CYTIDYLYLTRANSFERASE, CHLOROPLASTIC"/>
    <property type="match status" value="1"/>
</dbReference>
<keyword evidence="5 7" id="KW-0548">Nucleotidyltransferase</keyword>
<evidence type="ECO:0000256" key="7">
    <source>
        <dbReference type="HAMAP-Rule" id="MF_00108"/>
    </source>
</evidence>
<evidence type="ECO:0000313" key="8">
    <source>
        <dbReference type="EMBL" id="AJR10815.1"/>
    </source>
</evidence>
<organism evidence="8 9">
    <name type="scientific">Chlamydia muridarum</name>
    <dbReference type="NCBI Taxonomy" id="83560"/>
    <lineage>
        <taxon>Bacteria</taxon>
        <taxon>Pseudomonadati</taxon>
        <taxon>Chlamydiota</taxon>
        <taxon>Chlamydiia</taxon>
        <taxon>Chlamydiales</taxon>
        <taxon>Chlamydiaceae</taxon>
        <taxon>Chlamydia/Chlamydophila group</taxon>
        <taxon>Chlamydia</taxon>
    </lineage>
</organism>
<dbReference type="SUPFAM" id="SSF53448">
    <property type="entry name" value="Nucleotide-diphospho-sugar transferases"/>
    <property type="match status" value="1"/>
</dbReference>
<dbReference type="InterPro" id="IPR034683">
    <property type="entry name" value="IspD/TarI"/>
</dbReference>
<dbReference type="GeneID" id="1246110"/>